<dbReference type="InterPro" id="IPR029021">
    <property type="entry name" value="Prot-tyrosine_phosphatase-like"/>
</dbReference>
<comment type="caution">
    <text evidence="1">The sequence shown here is derived from an EMBL/GenBank/DDBJ whole genome shotgun (WGS) entry which is preliminary data.</text>
</comment>
<keyword evidence="2" id="KW-1185">Reference proteome</keyword>
<dbReference type="Proteomes" id="UP001313282">
    <property type="component" value="Unassembled WGS sequence"/>
</dbReference>
<dbReference type="InterPro" id="IPR026893">
    <property type="entry name" value="Tyr/Ser_Pase_IphP-type"/>
</dbReference>
<protein>
    <recommendedName>
        <fullName evidence="3">Tyrosine specific protein phosphatases domain-containing protein</fullName>
    </recommendedName>
</protein>
<dbReference type="PANTHER" id="PTHR31126:SF1">
    <property type="entry name" value="TYROSINE SPECIFIC PROTEIN PHOSPHATASES DOMAIN-CONTAINING PROTEIN"/>
    <property type="match status" value="1"/>
</dbReference>
<reference evidence="1 2" key="1">
    <citation type="submission" date="2019-10" db="EMBL/GenBank/DDBJ databases">
        <authorList>
            <person name="Palmer J.M."/>
        </authorList>
    </citation>
    <scope>NUCLEOTIDE SEQUENCE [LARGE SCALE GENOMIC DNA]</scope>
    <source>
        <strain evidence="1 2">TWF718</strain>
    </source>
</reference>
<dbReference type="PROSITE" id="PS00383">
    <property type="entry name" value="TYR_PHOSPHATASE_1"/>
    <property type="match status" value="1"/>
</dbReference>
<dbReference type="SUPFAM" id="SSF52799">
    <property type="entry name" value="(Phosphotyrosine protein) phosphatases II"/>
    <property type="match status" value="1"/>
</dbReference>
<evidence type="ECO:0000313" key="1">
    <source>
        <dbReference type="EMBL" id="KAK6334590.1"/>
    </source>
</evidence>
<dbReference type="EMBL" id="JAVHNR010000008">
    <property type="protein sequence ID" value="KAK6334590.1"/>
    <property type="molecule type" value="Genomic_DNA"/>
</dbReference>
<organism evidence="1 2">
    <name type="scientific">Orbilia javanica</name>
    <dbReference type="NCBI Taxonomy" id="47235"/>
    <lineage>
        <taxon>Eukaryota</taxon>
        <taxon>Fungi</taxon>
        <taxon>Dikarya</taxon>
        <taxon>Ascomycota</taxon>
        <taxon>Pezizomycotina</taxon>
        <taxon>Orbiliomycetes</taxon>
        <taxon>Orbiliales</taxon>
        <taxon>Orbiliaceae</taxon>
        <taxon>Orbilia</taxon>
    </lineage>
</organism>
<dbReference type="InterPro" id="IPR016130">
    <property type="entry name" value="Tyr_Pase_AS"/>
</dbReference>
<dbReference type="AlphaFoldDB" id="A0AAN8RKN4"/>
<dbReference type="Gene3D" id="3.90.190.10">
    <property type="entry name" value="Protein tyrosine phosphatase superfamily"/>
    <property type="match status" value="1"/>
</dbReference>
<gene>
    <name evidence="1" type="ORF">TWF718_010047</name>
</gene>
<evidence type="ECO:0008006" key="3">
    <source>
        <dbReference type="Google" id="ProtNLM"/>
    </source>
</evidence>
<dbReference type="Pfam" id="PF13350">
    <property type="entry name" value="Y_phosphatase3"/>
    <property type="match status" value="1"/>
</dbReference>
<accession>A0AAN8RKN4</accession>
<dbReference type="PANTHER" id="PTHR31126">
    <property type="entry name" value="TYROSINE-PROTEIN PHOSPHATASE"/>
    <property type="match status" value="1"/>
</dbReference>
<evidence type="ECO:0000313" key="2">
    <source>
        <dbReference type="Proteomes" id="UP001313282"/>
    </source>
</evidence>
<name>A0AAN8RKN4_9PEZI</name>
<proteinExistence type="predicted"/>
<dbReference type="GO" id="GO:0004721">
    <property type="term" value="F:phosphoprotein phosphatase activity"/>
    <property type="evidence" value="ECO:0007669"/>
    <property type="project" value="InterPro"/>
</dbReference>
<sequence>MANLDNSDGIQKEFRGSVLTGVYNYRDIGATINHYCGKRIMKEGWLFRSGRLDHATPADVEILTLKTQLTSILDLRTQSERDRVPKKDSNQNRVATVPNATVHQIPYLNSQFTKKALLSRLPWYRLIQVLFCHLLGFRTTVLRLTSTLTIVPLGLKGIAYECLRWLKPEIKQTFTILSKQSNYPALIHCTQGKDRTGLATLLVLLTILGEGHEEVKAIDYDYMLSNEGLKPIREEMLAEMTPLGYTEESGFADAEEGWVETVVGYIEEEGGIEKYLANAQVTAEEIKQIRECLLVSSS</sequence>